<keyword evidence="5" id="KW-0663">Pyridoxal phosphate</keyword>
<reference evidence="10 11" key="1">
    <citation type="submission" date="2019-02" db="EMBL/GenBank/DDBJ databases">
        <title>Draft genome sequences of novel Actinobacteria.</title>
        <authorList>
            <person name="Sahin N."/>
            <person name="Ay H."/>
            <person name="Saygin H."/>
        </authorList>
    </citation>
    <scope>NUCLEOTIDE SEQUENCE [LARGE SCALE GENOMIC DNA]</scope>
    <source>
        <strain evidence="10 11">16K104</strain>
    </source>
</reference>
<dbReference type="PANTHER" id="PTHR11601">
    <property type="entry name" value="CYSTEINE DESULFURYLASE FAMILY MEMBER"/>
    <property type="match status" value="1"/>
</dbReference>
<keyword evidence="6" id="KW-0408">Iron</keyword>
<protein>
    <submittedName>
        <fullName evidence="10">Cysteine desulfurase</fullName>
    </submittedName>
</protein>
<accession>A0A4R4WC22</accession>
<dbReference type="SUPFAM" id="SSF53383">
    <property type="entry name" value="PLP-dependent transferases"/>
    <property type="match status" value="1"/>
</dbReference>
<sequence length="376" mass="39081">MIYLDHNATTPIDPAVTAAMLPYLSHAFGNPSSEHQYGVEPRAALATARREIAGLIGAGDGRIVFTGSGSEADNLAIRGVVLAATSESPHVITQVTEHPAVLQACRALERWHGVDVTYLPVDGSGLVDPGDLDAAMTPQTVLVSIMAANNETGALQPVADLARIARDYDVLFHCDAAQHIGKLPFDVDAQGIDLVTVVGHKMYAPKGVGALWVRSGVPLEPLVYGGGQEYGVRAGTESVALAVGLGAAARLASGHVGDPYRIQKLRDALQDRLSEALPGRVVLNGPSGRRLPNTLNLSIEGTIASDVLRNAPELAASTGSACHSGDPAPSPVLTAMGVDRDRALAAIRLSLGRWTTVEDVDTAVQQLAAATLTGGD</sequence>
<comment type="caution">
    <text evidence="10">The sequence shown here is derived from an EMBL/GenBank/DDBJ whole genome shotgun (WGS) entry which is preliminary data.</text>
</comment>
<evidence type="ECO:0000256" key="6">
    <source>
        <dbReference type="ARBA" id="ARBA00023004"/>
    </source>
</evidence>
<evidence type="ECO:0000313" key="10">
    <source>
        <dbReference type="EMBL" id="TDD16362.1"/>
    </source>
</evidence>
<keyword evidence="11" id="KW-1185">Reference proteome</keyword>
<dbReference type="GO" id="GO:0051536">
    <property type="term" value="F:iron-sulfur cluster binding"/>
    <property type="evidence" value="ECO:0007669"/>
    <property type="project" value="UniProtKB-KW"/>
</dbReference>
<evidence type="ECO:0000256" key="4">
    <source>
        <dbReference type="ARBA" id="ARBA00022723"/>
    </source>
</evidence>
<feature type="domain" description="Aminotransferase class V" evidence="9">
    <location>
        <begin position="2"/>
        <end position="361"/>
    </location>
</feature>
<keyword evidence="3" id="KW-0808">Transferase</keyword>
<evidence type="ECO:0000256" key="1">
    <source>
        <dbReference type="ARBA" id="ARBA00001933"/>
    </source>
</evidence>
<dbReference type="Gene3D" id="1.10.260.50">
    <property type="match status" value="1"/>
</dbReference>
<dbReference type="PANTHER" id="PTHR11601:SF34">
    <property type="entry name" value="CYSTEINE DESULFURASE"/>
    <property type="match status" value="1"/>
</dbReference>
<keyword evidence="4" id="KW-0479">Metal-binding</keyword>
<name>A0A4R4WC22_9ACTN</name>
<dbReference type="InterPro" id="IPR015421">
    <property type="entry name" value="PyrdxlP-dep_Trfase_major"/>
</dbReference>
<comment type="similarity">
    <text evidence="2">Belongs to the class-V pyridoxal-phosphate-dependent aminotransferase family. NifS/IscS subfamily.</text>
</comment>
<evidence type="ECO:0000259" key="9">
    <source>
        <dbReference type="Pfam" id="PF00266"/>
    </source>
</evidence>
<dbReference type="FunFam" id="3.40.640.10:FF:000084">
    <property type="entry name" value="IscS-like cysteine desulfurase"/>
    <property type="match status" value="1"/>
</dbReference>
<dbReference type="InterPro" id="IPR015424">
    <property type="entry name" value="PyrdxlP-dep_Trfase"/>
</dbReference>
<dbReference type="InterPro" id="IPR000192">
    <property type="entry name" value="Aminotrans_V_dom"/>
</dbReference>
<keyword evidence="7" id="KW-0411">Iron-sulfur</keyword>
<dbReference type="InterPro" id="IPR015422">
    <property type="entry name" value="PyrdxlP-dep_Trfase_small"/>
</dbReference>
<organism evidence="10 11">
    <name type="scientific">Kribbella turkmenica</name>
    <dbReference type="NCBI Taxonomy" id="2530375"/>
    <lineage>
        <taxon>Bacteria</taxon>
        <taxon>Bacillati</taxon>
        <taxon>Actinomycetota</taxon>
        <taxon>Actinomycetes</taxon>
        <taxon>Propionibacteriales</taxon>
        <taxon>Kribbellaceae</taxon>
        <taxon>Kribbella</taxon>
    </lineage>
</organism>
<evidence type="ECO:0000256" key="7">
    <source>
        <dbReference type="ARBA" id="ARBA00023014"/>
    </source>
</evidence>
<dbReference type="Proteomes" id="UP000295172">
    <property type="component" value="Unassembled WGS sequence"/>
</dbReference>
<dbReference type="OrthoDB" id="9808002at2"/>
<proteinExistence type="inferred from homology"/>
<comment type="cofactor">
    <cofactor evidence="1">
        <name>pyridoxal 5'-phosphate</name>
        <dbReference type="ChEBI" id="CHEBI:597326"/>
    </cofactor>
</comment>
<dbReference type="AlphaFoldDB" id="A0A4R4WC22"/>
<evidence type="ECO:0000256" key="5">
    <source>
        <dbReference type="ARBA" id="ARBA00022898"/>
    </source>
</evidence>
<dbReference type="RefSeq" id="WP_132326307.1">
    <property type="nucleotide sequence ID" value="NZ_SMKR01000178.1"/>
</dbReference>
<gene>
    <name evidence="10" type="ORF">E1218_29940</name>
</gene>
<dbReference type="PIRSF" id="PIRSF005572">
    <property type="entry name" value="NifS"/>
    <property type="match status" value="1"/>
</dbReference>
<dbReference type="Gene3D" id="3.90.1150.10">
    <property type="entry name" value="Aspartate Aminotransferase, domain 1"/>
    <property type="match status" value="1"/>
</dbReference>
<evidence type="ECO:0000313" key="11">
    <source>
        <dbReference type="Proteomes" id="UP000295172"/>
    </source>
</evidence>
<dbReference type="EMBL" id="SMKR01000178">
    <property type="protein sequence ID" value="TDD16362.1"/>
    <property type="molecule type" value="Genomic_DNA"/>
</dbReference>
<comment type="catalytic activity">
    <reaction evidence="8">
        <text>(sulfur carrier)-H + L-cysteine = (sulfur carrier)-SH + L-alanine</text>
        <dbReference type="Rhea" id="RHEA:43892"/>
        <dbReference type="Rhea" id="RHEA-COMP:14737"/>
        <dbReference type="Rhea" id="RHEA-COMP:14739"/>
        <dbReference type="ChEBI" id="CHEBI:29917"/>
        <dbReference type="ChEBI" id="CHEBI:35235"/>
        <dbReference type="ChEBI" id="CHEBI:57972"/>
        <dbReference type="ChEBI" id="CHEBI:64428"/>
        <dbReference type="EC" id="2.8.1.7"/>
    </reaction>
</comment>
<evidence type="ECO:0000256" key="2">
    <source>
        <dbReference type="ARBA" id="ARBA00006490"/>
    </source>
</evidence>
<dbReference type="GO" id="GO:0046872">
    <property type="term" value="F:metal ion binding"/>
    <property type="evidence" value="ECO:0007669"/>
    <property type="project" value="UniProtKB-KW"/>
</dbReference>
<dbReference type="GO" id="GO:0031071">
    <property type="term" value="F:cysteine desulfurase activity"/>
    <property type="evidence" value="ECO:0007669"/>
    <property type="project" value="UniProtKB-EC"/>
</dbReference>
<dbReference type="Pfam" id="PF00266">
    <property type="entry name" value="Aminotran_5"/>
    <property type="match status" value="1"/>
</dbReference>
<evidence type="ECO:0000256" key="3">
    <source>
        <dbReference type="ARBA" id="ARBA00022679"/>
    </source>
</evidence>
<evidence type="ECO:0000256" key="8">
    <source>
        <dbReference type="ARBA" id="ARBA00050776"/>
    </source>
</evidence>
<dbReference type="Gene3D" id="3.40.640.10">
    <property type="entry name" value="Type I PLP-dependent aspartate aminotransferase-like (Major domain)"/>
    <property type="match status" value="1"/>
</dbReference>
<dbReference type="InterPro" id="IPR016454">
    <property type="entry name" value="Cysteine_dSase"/>
</dbReference>